<gene>
    <name evidence="1" type="ORF">VNO77_43965</name>
</gene>
<accession>A0AAN9PPX5</accession>
<keyword evidence="2" id="KW-1185">Reference proteome</keyword>
<reference evidence="1 2" key="1">
    <citation type="submission" date="2024-01" db="EMBL/GenBank/DDBJ databases">
        <title>The genomes of 5 underutilized Papilionoideae crops provide insights into root nodulation and disease resistanc.</title>
        <authorList>
            <person name="Jiang F."/>
        </authorList>
    </citation>
    <scope>NUCLEOTIDE SEQUENCE [LARGE SCALE GENOMIC DNA]</scope>
    <source>
        <strain evidence="1">LVBAO_FW01</strain>
        <tissue evidence="1">Leaves</tissue>
    </source>
</reference>
<organism evidence="1 2">
    <name type="scientific">Canavalia gladiata</name>
    <name type="common">Sword bean</name>
    <name type="synonym">Dolichos gladiatus</name>
    <dbReference type="NCBI Taxonomy" id="3824"/>
    <lineage>
        <taxon>Eukaryota</taxon>
        <taxon>Viridiplantae</taxon>
        <taxon>Streptophyta</taxon>
        <taxon>Embryophyta</taxon>
        <taxon>Tracheophyta</taxon>
        <taxon>Spermatophyta</taxon>
        <taxon>Magnoliopsida</taxon>
        <taxon>eudicotyledons</taxon>
        <taxon>Gunneridae</taxon>
        <taxon>Pentapetalae</taxon>
        <taxon>rosids</taxon>
        <taxon>fabids</taxon>
        <taxon>Fabales</taxon>
        <taxon>Fabaceae</taxon>
        <taxon>Papilionoideae</taxon>
        <taxon>50 kb inversion clade</taxon>
        <taxon>NPAAA clade</taxon>
        <taxon>indigoferoid/millettioid clade</taxon>
        <taxon>Phaseoleae</taxon>
        <taxon>Canavalia</taxon>
    </lineage>
</organism>
<dbReference type="EMBL" id="JAYMYQ010000011">
    <property type="protein sequence ID" value="KAK7306049.1"/>
    <property type="molecule type" value="Genomic_DNA"/>
</dbReference>
<comment type="caution">
    <text evidence="1">The sequence shown here is derived from an EMBL/GenBank/DDBJ whole genome shotgun (WGS) entry which is preliminary data.</text>
</comment>
<evidence type="ECO:0000313" key="1">
    <source>
        <dbReference type="EMBL" id="KAK7306049.1"/>
    </source>
</evidence>
<protein>
    <submittedName>
        <fullName evidence="1">Uncharacterized protein</fullName>
    </submittedName>
</protein>
<evidence type="ECO:0000313" key="2">
    <source>
        <dbReference type="Proteomes" id="UP001367508"/>
    </source>
</evidence>
<sequence>MSGHMVELHRGSLSHVDAWFLYSPHQEIGFPFFLARKLYQLEPLHASDGGTGRSSKRPKLTLLDHYEGREQVHSVKLLRIGFHSFHKAIRSWMCVKRGLHASPKLPLAIALCNHDHRAHGRLLNACYVYFKLDSAFRTTLAHIAPLACLFLNPNDACLSFGSAMESLARERVEVPWSAIPPRFFVFP</sequence>
<proteinExistence type="predicted"/>
<name>A0AAN9PPX5_CANGL</name>
<dbReference type="Proteomes" id="UP001367508">
    <property type="component" value="Unassembled WGS sequence"/>
</dbReference>
<dbReference type="AlphaFoldDB" id="A0AAN9PPX5"/>